<dbReference type="InterPro" id="IPR050104">
    <property type="entry name" value="FMN-dep_NADH:Q_OxRdtase_AzoR1"/>
</dbReference>
<comment type="similarity">
    <text evidence="6">Belongs to the azoreductase type 1 family.</text>
</comment>
<comment type="caution">
    <text evidence="8">The sequence shown here is derived from an EMBL/GenBank/DDBJ whole genome shotgun (WGS) entry which is preliminary data.</text>
</comment>
<comment type="function">
    <text evidence="6">Quinone reductase that provides resistance to thiol-specific stress caused by electrophilic quinones.</text>
</comment>
<dbReference type="GO" id="GO:0016652">
    <property type="term" value="F:oxidoreductase activity, acting on NAD(P)H as acceptor"/>
    <property type="evidence" value="ECO:0007669"/>
    <property type="project" value="UniProtKB-UniRule"/>
</dbReference>
<dbReference type="NCBIfam" id="NF010075">
    <property type="entry name" value="PRK13556.1"/>
    <property type="match status" value="1"/>
</dbReference>
<dbReference type="RefSeq" id="WP_190920097.1">
    <property type="nucleotide sequence ID" value="NZ_JACXIZ010000032.1"/>
</dbReference>
<name>A0A927GT02_9BACL</name>
<evidence type="ECO:0000259" key="7">
    <source>
        <dbReference type="Pfam" id="PF02525"/>
    </source>
</evidence>
<dbReference type="GO" id="GO:0009055">
    <property type="term" value="F:electron transfer activity"/>
    <property type="evidence" value="ECO:0007669"/>
    <property type="project" value="UniProtKB-UniRule"/>
</dbReference>
<keyword evidence="1 6" id="KW-0285">Flavoprotein</keyword>
<reference evidence="8" key="1">
    <citation type="submission" date="2020-09" db="EMBL/GenBank/DDBJ databases">
        <title>A novel bacterium of genus Paenibacillus, isolated from South China Sea.</title>
        <authorList>
            <person name="Huang H."/>
            <person name="Mo K."/>
            <person name="Hu Y."/>
        </authorList>
    </citation>
    <scope>NUCLEOTIDE SEQUENCE</scope>
    <source>
        <strain evidence="8">IB182496</strain>
    </source>
</reference>
<dbReference type="EC" id="1.6.5.-" evidence="6"/>
<comment type="function">
    <text evidence="6">Also exhibits azoreductase activity. Catalyzes the reductive cleavage of the azo bond in aromatic azo compounds to the corresponding amines.</text>
</comment>
<comment type="caution">
    <text evidence="6">Lacks conserved residue(s) required for the propagation of feature annotation.</text>
</comment>
<keyword evidence="4 6" id="KW-0520">NAD</keyword>
<dbReference type="InterPro" id="IPR023048">
    <property type="entry name" value="NADH:quinone_OxRdtase_FMN_depd"/>
</dbReference>
<evidence type="ECO:0000256" key="3">
    <source>
        <dbReference type="ARBA" id="ARBA00023002"/>
    </source>
</evidence>
<dbReference type="PANTHER" id="PTHR43741:SF4">
    <property type="entry name" value="FMN-DEPENDENT NADH:QUINONE OXIDOREDUCTASE"/>
    <property type="match status" value="1"/>
</dbReference>
<proteinExistence type="inferred from homology"/>
<dbReference type="GO" id="GO:0010181">
    <property type="term" value="F:FMN binding"/>
    <property type="evidence" value="ECO:0007669"/>
    <property type="project" value="UniProtKB-UniRule"/>
</dbReference>
<dbReference type="PANTHER" id="PTHR43741">
    <property type="entry name" value="FMN-DEPENDENT NADH-AZOREDUCTASE 1"/>
    <property type="match status" value="1"/>
</dbReference>
<dbReference type="GO" id="GO:0016655">
    <property type="term" value="F:oxidoreductase activity, acting on NAD(P)H, quinone or similar compound as acceptor"/>
    <property type="evidence" value="ECO:0007669"/>
    <property type="project" value="InterPro"/>
</dbReference>
<dbReference type="SUPFAM" id="SSF52218">
    <property type="entry name" value="Flavoproteins"/>
    <property type="match status" value="1"/>
</dbReference>
<gene>
    <name evidence="6" type="primary">azoR</name>
    <name evidence="8" type="ORF">IDH44_18015</name>
</gene>
<evidence type="ECO:0000256" key="1">
    <source>
        <dbReference type="ARBA" id="ARBA00022630"/>
    </source>
</evidence>
<protein>
    <recommendedName>
        <fullName evidence="6">FMN dependent NADH:quinone oxidoreductase</fullName>
        <ecNumber evidence="6">1.6.5.-</ecNumber>
    </recommendedName>
    <alternativeName>
        <fullName evidence="6">Azo-dye reductase</fullName>
    </alternativeName>
    <alternativeName>
        <fullName evidence="6">FMN-dependent NADH-azo compound oxidoreductase</fullName>
    </alternativeName>
    <alternativeName>
        <fullName evidence="6">FMN-dependent NADH-azoreductase</fullName>
        <ecNumber evidence="6">1.7.1.17</ecNumber>
    </alternativeName>
</protein>
<dbReference type="AlphaFoldDB" id="A0A927GT02"/>
<sequence length="208" mass="22966">MSNVLFVKANDRPADQAVSVQMYDAFLQAYKAANPDDQITELDLFNSELPYYNNAMMTGLFKQANGMDLDEQEKSLTATANGYLDQFLAADKVVFAFPLWNFTVPAQLTTYLFYLAQGGKTFKYTPEGPVGLAGDKKVALLNARGGVYSAGPAEAIEMSMRYVRSIMNFFGITNLVEVIVEGHQQKPDEKDAILEEGRRRAAEAGASF</sequence>
<dbReference type="Pfam" id="PF02525">
    <property type="entry name" value="Flavodoxin_2"/>
    <property type="match status" value="1"/>
</dbReference>
<feature type="domain" description="Flavodoxin-like fold" evidence="7">
    <location>
        <begin position="3"/>
        <end position="203"/>
    </location>
</feature>
<dbReference type="EC" id="1.7.1.17" evidence="6"/>
<comment type="catalytic activity">
    <reaction evidence="6">
        <text>2 a quinone + NADH + H(+) = 2 a 1,4-benzosemiquinone + NAD(+)</text>
        <dbReference type="Rhea" id="RHEA:65952"/>
        <dbReference type="ChEBI" id="CHEBI:15378"/>
        <dbReference type="ChEBI" id="CHEBI:57540"/>
        <dbReference type="ChEBI" id="CHEBI:57945"/>
        <dbReference type="ChEBI" id="CHEBI:132124"/>
        <dbReference type="ChEBI" id="CHEBI:134225"/>
    </reaction>
</comment>
<comment type="cofactor">
    <cofactor evidence="6">
        <name>FMN</name>
        <dbReference type="ChEBI" id="CHEBI:58210"/>
    </cofactor>
    <text evidence="6">Binds 1 FMN per subunit.</text>
</comment>
<dbReference type="InterPro" id="IPR029039">
    <property type="entry name" value="Flavoprotein-like_sf"/>
</dbReference>
<dbReference type="Gene3D" id="3.40.50.360">
    <property type="match status" value="1"/>
</dbReference>
<evidence type="ECO:0000256" key="5">
    <source>
        <dbReference type="ARBA" id="ARBA00048542"/>
    </source>
</evidence>
<dbReference type="HAMAP" id="MF_01216">
    <property type="entry name" value="Azoreductase_type1"/>
    <property type="match status" value="1"/>
</dbReference>
<evidence type="ECO:0000313" key="9">
    <source>
        <dbReference type="Proteomes" id="UP000621560"/>
    </source>
</evidence>
<evidence type="ECO:0000313" key="8">
    <source>
        <dbReference type="EMBL" id="MBD2847098.1"/>
    </source>
</evidence>
<keyword evidence="3 6" id="KW-0560">Oxidoreductase</keyword>
<accession>A0A927GT02</accession>
<dbReference type="Proteomes" id="UP000621560">
    <property type="component" value="Unassembled WGS sequence"/>
</dbReference>
<organism evidence="8 9">
    <name type="scientific">Paenibacillus sabuli</name>
    <dbReference type="NCBI Taxonomy" id="2772509"/>
    <lineage>
        <taxon>Bacteria</taxon>
        <taxon>Bacillati</taxon>
        <taxon>Bacillota</taxon>
        <taxon>Bacilli</taxon>
        <taxon>Bacillales</taxon>
        <taxon>Paenibacillaceae</taxon>
        <taxon>Paenibacillus</taxon>
    </lineage>
</organism>
<keyword evidence="9" id="KW-1185">Reference proteome</keyword>
<dbReference type="EMBL" id="JACXIZ010000032">
    <property type="protein sequence ID" value="MBD2847098.1"/>
    <property type="molecule type" value="Genomic_DNA"/>
</dbReference>
<evidence type="ECO:0000256" key="6">
    <source>
        <dbReference type="HAMAP-Rule" id="MF_01216"/>
    </source>
</evidence>
<comment type="catalytic activity">
    <reaction evidence="5">
        <text>N,N-dimethyl-1,4-phenylenediamine + anthranilate + 2 NAD(+) = 2-(4-dimethylaminophenyl)diazenylbenzoate + 2 NADH + 2 H(+)</text>
        <dbReference type="Rhea" id="RHEA:55872"/>
        <dbReference type="ChEBI" id="CHEBI:15378"/>
        <dbReference type="ChEBI" id="CHEBI:15783"/>
        <dbReference type="ChEBI" id="CHEBI:16567"/>
        <dbReference type="ChEBI" id="CHEBI:57540"/>
        <dbReference type="ChEBI" id="CHEBI:57945"/>
        <dbReference type="ChEBI" id="CHEBI:71579"/>
        <dbReference type="EC" id="1.7.1.17"/>
    </reaction>
    <physiologicalReaction direction="right-to-left" evidence="5">
        <dbReference type="Rhea" id="RHEA:55874"/>
    </physiologicalReaction>
</comment>
<keyword evidence="2 6" id="KW-0288">FMN</keyword>
<dbReference type="InterPro" id="IPR003680">
    <property type="entry name" value="Flavodoxin_fold"/>
</dbReference>
<evidence type="ECO:0000256" key="4">
    <source>
        <dbReference type="ARBA" id="ARBA00023027"/>
    </source>
</evidence>
<evidence type="ECO:0000256" key="2">
    <source>
        <dbReference type="ARBA" id="ARBA00022643"/>
    </source>
</evidence>
<comment type="subunit">
    <text evidence="6">Homodimer.</text>
</comment>